<dbReference type="EMBL" id="JACJIQ010000002">
    <property type="protein sequence ID" value="MBA9075871.1"/>
    <property type="molecule type" value="Genomic_DNA"/>
</dbReference>
<dbReference type="RefSeq" id="WP_182511606.1">
    <property type="nucleotide sequence ID" value="NZ_JACJIQ010000002.1"/>
</dbReference>
<evidence type="ECO:0008006" key="6">
    <source>
        <dbReference type="Google" id="ProtNLM"/>
    </source>
</evidence>
<feature type="domain" description="Macroglobulin" evidence="2">
    <location>
        <begin position="52"/>
        <end position="145"/>
    </location>
</feature>
<comment type="subcellular location">
    <subcellularLocation>
        <location evidence="1">Cell outer membrane</location>
        <topology evidence="1">Multi-pass membrane protein</topology>
    </subcellularLocation>
</comment>
<dbReference type="GO" id="GO:0009279">
    <property type="term" value="C:cell outer membrane"/>
    <property type="evidence" value="ECO:0007669"/>
    <property type="project" value="UniProtKB-SubCell"/>
</dbReference>
<sequence length="899" mass="99077">MKSRIRVLVFSCLLLGLFWVSAFAPKQWQDASMLEKILAKLAAFGKNYPQEKVYLHLDKPYYAAGEDIWFSAYLVDAAYHVPSPLSKVLYVELINPQDSVYRRAVVDIQNGFGQGDFALEDTIPAGLYRVRAFTSWMQNKGESYFFHQNVQIWNPRVDGILPAAEFTFKRKGNGDSVLVNLGLSNYKKEALGLLPFTSAIQMGKKTAGKQKGTTNLGGAAQLRFYLPDNENRQQAQLLLNVQQEGRQIQKVLKIPTATEKIDLQFFPESGELVNGIWSRIGFKAVGANGLGKDVQGEILDETGAKVADFKSQKFGMGRFGMMPQAGKRYEARLQDSKGTVTVYPLPLAKEKGVVMMVDNTKPDKIVARVVLNGFSPTDRPKLINVVGHSRGRACYSGYSGTGKDMLLLDIPRKTLPAGVIELALFSETGEPLAERLFFMHESQGLQLALTSPKEAYKPREKITMQLQAKDVTGKPVQGRFSVAVTDAKKVEADPQAGNLFTHLLLTSDLQGFVEQPGYYFRSQDTETQIALDNLLLTQGWRRFVWKDVLQEKDVMLAYPLERGLAISGTVQRLSGKPEPGAVVTLLGLKESPLFVMATADAQGKFIFGVKDLTDSAKYVVQARGPKGRSSLNVLLDKGVPLVPVVGRPPYGLPLSLLSDQMWAYLRGNQEQLRLDQLAGKSILLNTVEVHGRKEENDEVDLRRGIHSTADRTIKGADLPPGLDIISSLQGRVAGLQVINGEISMRGSQSPLYLLDGMPVDAEQIRMLNSEEVETIDVLKPGPMAAIYGLQGGDGVIAVTLKQGQSVVGSSRNEGLAAYNGFRYQKVREFYAPRYDQPQEVDMPDIRSTLYWNPSVTTNAQGQAEIAFYAADPKTTYRAVAEGLTAQGQLGHAVAEVQVR</sequence>
<evidence type="ECO:0000259" key="3">
    <source>
        <dbReference type="Pfam" id="PF07715"/>
    </source>
</evidence>
<dbReference type="Pfam" id="PF07715">
    <property type="entry name" value="Plug"/>
    <property type="match status" value="1"/>
</dbReference>
<organism evidence="4 5">
    <name type="scientific">Rufibacter quisquiliarum</name>
    <dbReference type="NCBI Taxonomy" id="1549639"/>
    <lineage>
        <taxon>Bacteria</taxon>
        <taxon>Pseudomonadati</taxon>
        <taxon>Bacteroidota</taxon>
        <taxon>Cytophagia</taxon>
        <taxon>Cytophagales</taxon>
        <taxon>Hymenobacteraceae</taxon>
        <taxon>Rufibacter</taxon>
    </lineage>
</organism>
<dbReference type="AlphaFoldDB" id="A0A839GPV6"/>
<keyword evidence="5" id="KW-1185">Reference proteome</keyword>
<protein>
    <recommendedName>
        <fullName evidence="6">TonB-dependent receptor plug domain-containing protein</fullName>
    </recommendedName>
</protein>
<dbReference type="SUPFAM" id="SSF56935">
    <property type="entry name" value="Porins"/>
    <property type="match status" value="1"/>
</dbReference>
<reference evidence="4 5" key="1">
    <citation type="submission" date="2020-08" db="EMBL/GenBank/DDBJ databases">
        <title>Genomic Encyclopedia of Type Strains, Phase IV (KMG-IV): sequencing the most valuable type-strain genomes for metagenomic binning, comparative biology and taxonomic classification.</title>
        <authorList>
            <person name="Goeker M."/>
        </authorList>
    </citation>
    <scope>NUCLEOTIDE SEQUENCE [LARGE SCALE GENOMIC DNA]</scope>
    <source>
        <strain evidence="4 5">DSM 29854</strain>
    </source>
</reference>
<dbReference type="Proteomes" id="UP000563094">
    <property type="component" value="Unassembled WGS sequence"/>
</dbReference>
<dbReference type="GO" id="GO:0004866">
    <property type="term" value="F:endopeptidase inhibitor activity"/>
    <property type="evidence" value="ECO:0007669"/>
    <property type="project" value="InterPro"/>
</dbReference>
<dbReference type="PROSITE" id="PS52016">
    <property type="entry name" value="TONB_DEPENDENT_REC_3"/>
    <property type="match status" value="1"/>
</dbReference>
<comment type="similarity">
    <text evidence="1">Belongs to the TonB-dependent receptor family.</text>
</comment>
<dbReference type="InterPro" id="IPR039426">
    <property type="entry name" value="TonB-dep_rcpt-like"/>
</dbReference>
<accession>A0A839GPV6</accession>
<dbReference type="InterPro" id="IPR012910">
    <property type="entry name" value="Plug_dom"/>
</dbReference>
<evidence type="ECO:0000313" key="4">
    <source>
        <dbReference type="EMBL" id="MBA9075871.1"/>
    </source>
</evidence>
<keyword evidence="1" id="KW-0813">Transport</keyword>
<keyword evidence="1" id="KW-0812">Transmembrane</keyword>
<dbReference type="InterPro" id="IPR037066">
    <property type="entry name" value="Plug_dom_sf"/>
</dbReference>
<evidence type="ECO:0000313" key="5">
    <source>
        <dbReference type="Proteomes" id="UP000563094"/>
    </source>
</evidence>
<dbReference type="InterPro" id="IPR002890">
    <property type="entry name" value="MG2"/>
</dbReference>
<evidence type="ECO:0000256" key="1">
    <source>
        <dbReference type="PROSITE-ProRule" id="PRU01360"/>
    </source>
</evidence>
<dbReference type="Gene3D" id="2.60.40.1930">
    <property type="match status" value="1"/>
</dbReference>
<gene>
    <name evidence="4" type="ORF">FHS90_000573</name>
</gene>
<keyword evidence="1" id="KW-0472">Membrane</keyword>
<evidence type="ECO:0000259" key="2">
    <source>
        <dbReference type="Pfam" id="PF01835"/>
    </source>
</evidence>
<dbReference type="Pfam" id="PF01835">
    <property type="entry name" value="MG2"/>
    <property type="match status" value="1"/>
</dbReference>
<keyword evidence="1" id="KW-1134">Transmembrane beta strand</keyword>
<name>A0A839GPV6_9BACT</name>
<dbReference type="Gene3D" id="2.170.130.10">
    <property type="entry name" value="TonB-dependent receptor, plug domain"/>
    <property type="match status" value="1"/>
</dbReference>
<comment type="caution">
    <text evidence="4">The sequence shown here is derived from an EMBL/GenBank/DDBJ whole genome shotgun (WGS) entry which is preliminary data.</text>
</comment>
<feature type="domain" description="TonB-dependent receptor plug" evidence="3">
    <location>
        <begin position="724"/>
        <end position="795"/>
    </location>
</feature>
<keyword evidence="1" id="KW-0998">Cell outer membrane</keyword>
<proteinExistence type="inferred from homology"/>